<feature type="transmembrane region" description="Helical" evidence="1">
    <location>
        <begin position="52"/>
        <end position="72"/>
    </location>
</feature>
<feature type="transmembrane region" description="Helical" evidence="1">
    <location>
        <begin position="208"/>
        <end position="233"/>
    </location>
</feature>
<dbReference type="RefSeq" id="WP_303738730.1">
    <property type="nucleotide sequence ID" value="NZ_SUTK01000014.1"/>
</dbReference>
<protein>
    <submittedName>
        <fullName evidence="2">DUF4013 domain-containing protein</fullName>
    </submittedName>
</protein>
<feature type="transmembrane region" description="Helical" evidence="1">
    <location>
        <begin position="181"/>
        <end position="202"/>
    </location>
</feature>
<keyword evidence="1" id="KW-1133">Transmembrane helix</keyword>
<evidence type="ECO:0000256" key="1">
    <source>
        <dbReference type="SAM" id="Phobius"/>
    </source>
</evidence>
<accession>A0A8T3V7M7</accession>
<dbReference type="AlphaFoldDB" id="A0A8T3V7M7"/>
<dbReference type="Proteomes" id="UP000783037">
    <property type="component" value="Unassembled WGS sequence"/>
</dbReference>
<evidence type="ECO:0000313" key="3">
    <source>
        <dbReference type="Proteomes" id="UP000783037"/>
    </source>
</evidence>
<reference evidence="2" key="1">
    <citation type="submission" date="2019-04" db="EMBL/GenBank/DDBJ databases">
        <title>Evolution of Biomass-Degrading Anaerobic Consortia Revealed by Metagenomics.</title>
        <authorList>
            <person name="Peng X."/>
        </authorList>
    </citation>
    <scope>NUCLEOTIDE SEQUENCE</scope>
    <source>
        <strain evidence="2">SIG18</strain>
    </source>
</reference>
<feature type="transmembrane region" description="Helical" evidence="1">
    <location>
        <begin position="105"/>
        <end position="124"/>
    </location>
</feature>
<feature type="transmembrane region" description="Helical" evidence="1">
    <location>
        <begin position="130"/>
        <end position="148"/>
    </location>
</feature>
<proteinExistence type="predicted"/>
<dbReference type="InterPro" id="IPR025098">
    <property type="entry name" value="DUF4013"/>
</dbReference>
<feature type="transmembrane region" description="Helical" evidence="1">
    <location>
        <begin position="21"/>
        <end position="46"/>
    </location>
</feature>
<organism evidence="2 3">
    <name type="scientific">Methanobrevibacter thaueri</name>
    <dbReference type="NCBI Taxonomy" id="190975"/>
    <lineage>
        <taxon>Archaea</taxon>
        <taxon>Methanobacteriati</taxon>
        <taxon>Methanobacteriota</taxon>
        <taxon>Methanomada group</taxon>
        <taxon>Methanobacteria</taxon>
        <taxon>Methanobacteriales</taxon>
        <taxon>Methanobacteriaceae</taxon>
        <taxon>Methanobrevibacter</taxon>
    </lineage>
</organism>
<name>A0A8T3V7M7_9EURY</name>
<evidence type="ECO:0000313" key="2">
    <source>
        <dbReference type="EMBL" id="MBE6501626.1"/>
    </source>
</evidence>
<keyword evidence="1" id="KW-0472">Membrane</keyword>
<keyword evidence="1" id="KW-0812">Transmembrane</keyword>
<dbReference type="EMBL" id="SUTK01000014">
    <property type="protein sequence ID" value="MBE6501626.1"/>
    <property type="molecule type" value="Genomic_DNA"/>
</dbReference>
<comment type="caution">
    <text evidence="2">The sequence shown here is derived from an EMBL/GenBank/DDBJ whole genome shotgun (WGS) entry which is preliminary data.</text>
</comment>
<gene>
    <name evidence="2" type="ORF">E7Z79_04215</name>
</gene>
<sequence>MEIGEILSDALVYPAHNIKALVIYIVLGIILGIAIAGTMVGITASIAAENLLAIIGSGIIGIIIALFIGFIITGYELDIVKYGIERDPGSPGIDFVRQFINGVKFFVVYIVYMIIPIIISAILAVVFQHWLSSIITTIVSIVFALALMMGQCRLAKTEDLGYALAIGDAIGDISRVGIVKLILFIVLIFIIEFVLFFIVILITQWNSIVGGILLGILGVYITFFVARATGLLYSDV</sequence>
<dbReference type="Pfam" id="PF13197">
    <property type="entry name" value="DUF4013"/>
    <property type="match status" value="1"/>
</dbReference>